<feature type="transmembrane region" description="Helical" evidence="1">
    <location>
        <begin position="687"/>
        <end position="709"/>
    </location>
</feature>
<dbReference type="Gene3D" id="1.25.10.10">
    <property type="entry name" value="Leucine-rich Repeat Variant"/>
    <property type="match status" value="1"/>
</dbReference>
<evidence type="ECO:0000313" key="2">
    <source>
        <dbReference type="EMBL" id="ALA06468.1"/>
    </source>
</evidence>
<feature type="transmembrane region" description="Helical" evidence="1">
    <location>
        <begin position="283"/>
        <end position="302"/>
    </location>
</feature>
<feature type="transmembrane region" description="Helical" evidence="1">
    <location>
        <begin position="658"/>
        <end position="681"/>
    </location>
</feature>
<evidence type="ECO:0000256" key="1">
    <source>
        <dbReference type="SAM" id="Phobius"/>
    </source>
</evidence>
<dbReference type="InterPro" id="IPR016024">
    <property type="entry name" value="ARM-type_fold"/>
</dbReference>
<dbReference type="KEGG" id="vg:26517976"/>
<keyword evidence="1" id="KW-0812">Transmembrane</keyword>
<sequence length="1115" mass="116756">MAGAGGVEVGRVSIRVVPNLDKFREDLKKGLEKETKGLKAEVDVVPNMAGFRARVAAATKGMRASVDVDANVDRKGIRSGIFGDVDRSSGSALRNLRDFTQAYNDSVRWMRQSHPDLSRTAAGFRVLGENARQHIDPLRNSLRGLRRTSDETKGSLRDFPSAFRDSVRWMRQANPEMGRAGASMRVLRTNAEHARDSVRKSMQGIRESTRNAINDPGSNKFTRVGMAAANAAKRVVGSMRQMRDSDNDSGDGKSFLSRFLRDSNKAGDAAEFNGRKIMGMTRVGWIVTAVFALAAPAIGLVGSLLAGIPSLLAAAGVAAGVVALGWDGIKKAAQTMTPAIDKLKESISGVFEERLTPVFEKLSGALPQLEGGLKNVANGMSDMFSGITDTVTSAAGMENLNTILDGTAKLFRDMTPGMKDFTEGFLNISAAGANSFSHLSNMVNDFAAQFKNSVAGVIKDGSFDSAMQGMSVAIGSLLSQLDRLVVAGVHVMGSMGQPMANFFQGFGDLIVGMLPGLASFSNMLFNTLGALGTQLGTVFQTLTPALTSVFDTLSQVGVGLMNALGPALNQVAAALGPVIQGMMGALAPVISQLMPIISNIAQQLGSVFAGVLTALGPSLNSLIGSFGQVAGVIGGAFSQALNVVGPILPQIASSIGQVAAVLGTAFAQVVTALAPILPVLAQAFAQMAQVIADVLLQAVTAIAPFLPMLAEAITQVVVAITPLLPIVVQAAASLITGLLPAVVSLMPTIVSLAQIIANVVTAIAPWIQALFQLIAVIIQVAAAIVGFLLSALGTLISMFMSLVSTVVSVAAGIVAAVGNFVSGVVGFISGLVSSITSTWTDFWNSLMQICAELLGNIVSTVGEFPGKVLGVLGNLGSILVNAGKALMDGLLSGITSGLQKVLDFASGIADKIASVKGPLPYDRKVLIKNGEALMEGLRKGIENGFAPIVDDASNMAGEIKDGVEEGTASKKLEQSGFSYMESLKFGLQRGVNDILSYFKDALSGMGDDLGVDGLYDKVVKAITEDAKLQEVPLNFVVGNADQLMKDLGFGSGAVPTLIDQLLNYDPTQDARDAADKSKDKDGGQGQTHIHYHVEDVNEALDMEEARRQRELLQHG</sequence>
<protein>
    <submittedName>
        <fullName evidence="2">Tape measure protein</fullName>
    </submittedName>
</protein>
<dbReference type="GeneID" id="26517976"/>
<dbReference type="Proteomes" id="UP000203368">
    <property type="component" value="Segment"/>
</dbReference>
<feature type="transmembrane region" description="Helical" evidence="1">
    <location>
        <begin position="308"/>
        <end position="326"/>
    </location>
</feature>
<feature type="transmembrane region" description="Helical" evidence="1">
    <location>
        <begin position="806"/>
        <end position="832"/>
    </location>
</feature>
<feature type="transmembrane region" description="Helical" evidence="1">
    <location>
        <begin position="745"/>
        <end position="767"/>
    </location>
</feature>
<proteinExistence type="predicted"/>
<dbReference type="InterPro" id="IPR011989">
    <property type="entry name" value="ARM-like"/>
</dbReference>
<organism evidence="2 3">
    <name type="scientific">Rhodococcus phage CosmicSans</name>
    <dbReference type="NCBI Taxonomy" id="1701851"/>
    <lineage>
        <taxon>Viruses</taxon>
        <taxon>Duplodnaviria</taxon>
        <taxon>Heunggongvirae</taxon>
        <taxon>Uroviricota</taxon>
        <taxon>Caudoviricetes</taxon>
        <taxon>Rerduovirus</taxon>
        <taxon>Rerduovirus RER2</taxon>
    </lineage>
</organism>
<gene>
    <name evidence="2" type="ORF">SEA_COSMICSANS_21</name>
</gene>
<evidence type="ECO:0000313" key="3">
    <source>
        <dbReference type="Proteomes" id="UP000203368"/>
    </source>
</evidence>
<keyword evidence="1" id="KW-0472">Membrane</keyword>
<dbReference type="EMBL" id="KT372002">
    <property type="protein sequence ID" value="ALA06468.1"/>
    <property type="molecule type" value="Genomic_DNA"/>
</dbReference>
<keyword evidence="1" id="KW-1133">Transmembrane helix</keyword>
<name>A0A0K2CM44_9CAUD</name>
<feature type="transmembrane region" description="Helical" evidence="1">
    <location>
        <begin position="716"/>
        <end position="739"/>
    </location>
</feature>
<feature type="transmembrane region" description="Helical" evidence="1">
    <location>
        <begin position="774"/>
        <end position="800"/>
    </location>
</feature>
<reference evidence="2 3" key="1">
    <citation type="submission" date="2015-08" db="EMBL/GenBank/DDBJ databases">
        <authorList>
            <person name="Adesuyi A.O."/>
            <person name="Belay S."/>
            <person name="Corso A.D."/>
            <person name="Debo C.J."/>
            <person name="Downie J."/>
            <person name="Durmaz C."/>
            <person name="Espinoza J.R."/>
            <person name="Gilliam M.L."/>
            <person name="Gooden M.C."/>
            <person name="Hervey R.L."/>
            <person name="Ilanchezhian M."/>
            <person name="Kamara A."/>
            <person name="Lanao D.A."/>
            <person name="Malapati S.H."/>
            <person name="Moondra S."/>
            <person name="Mattei A.M."/>
            <person name="May C.J."/>
            <person name="Modlin S.E."/>
            <person name="Sadik I."/>
            <person name="Saulenas K.M."/>
            <person name="Allen E.A."/>
            <person name="Whitaker A.L."/>
            <person name="Awate O.A."/>
            <person name="Gray V.C."/>
            <person name="Buchser W.J."/>
            <person name="Saha M.S."/>
            <person name="Delesalle V.A."/>
            <person name="Bradley K.W."/>
            <person name="Asai D.J."/>
            <person name="Bowman C.A."/>
            <person name="Russell D.A."/>
            <person name="Pope W.H."/>
            <person name="Jacobs-Sera D."/>
            <person name="Hendrix R.W."/>
            <person name="Hatfull G.F."/>
        </authorList>
    </citation>
    <scope>NUCLEOTIDE SEQUENCE [LARGE SCALE GENOMIC DNA]</scope>
</reference>
<dbReference type="SUPFAM" id="SSF48371">
    <property type="entry name" value="ARM repeat"/>
    <property type="match status" value="1"/>
</dbReference>
<dbReference type="RefSeq" id="YP_009189674.1">
    <property type="nucleotide sequence ID" value="NC_028677.1"/>
</dbReference>
<accession>A0A0K2CM44</accession>
<dbReference type="OrthoDB" id="540at10239"/>